<evidence type="ECO:0000313" key="2">
    <source>
        <dbReference type="EMBL" id="QJD30971.1"/>
    </source>
</evidence>
<proteinExistence type="predicted"/>
<name>A0A858QB14_9GAMM</name>
<dbReference type="KEGG" id="metu:GNH96_14095"/>
<dbReference type="InterPro" id="IPR044060">
    <property type="entry name" value="Bacterial_rp_domain"/>
</dbReference>
<evidence type="ECO:0000313" key="3">
    <source>
        <dbReference type="Proteomes" id="UP000503004"/>
    </source>
</evidence>
<dbReference type="Pfam" id="PF18998">
    <property type="entry name" value="Flg_new_2"/>
    <property type="match status" value="2"/>
</dbReference>
<feature type="domain" description="Bacterial repeat" evidence="1">
    <location>
        <begin position="583"/>
        <end position="631"/>
    </location>
</feature>
<dbReference type="EMBL" id="CP046565">
    <property type="protein sequence ID" value="QJD30971.1"/>
    <property type="molecule type" value="Genomic_DNA"/>
</dbReference>
<sequence>MTNQVSPFEPSTFGDRALPMFRLANEVRPTGRFSIPPLWAWGVLASLVCSPGRALAEGSWSDQVVDLSAAGRIARNPAAAVDASGNVTVIWGLDHANENTILQGNRFSTGWSGAIDIDGTGSNWQPRAVAEPAGAVIAVWESKTGEQWAVRTARFSNGGWSSPISLSAPGLDARSPAVAVDGSGNVTVVWQRGSTIQSARSIGGSWEKVVDLGDAGTATASPQVAADANGNVTAVWERGGDGGVTIQSARFSEGHWAAPAEISVPGKDARRPNVATDSNGNVTVVWELAGAADRIVQSARFRAGAWTAPIDLSDAGAQAGKAQVAVDGTGNVTAVWGAKVGSDLIIQSARFGNEGWSRPVDIGVAGKLETWGERGLPSPKVASDRAGTATVVWERVDDRGVSVQSARYASASWGAATRLAEAGPASASPQVVADDAGNVTAVWLNSGIVQSKRGGDAPQPRTYTITMAKSGEGTVTSSPEGIDCGTVCNAAFEEGSYVFLFAKPGSGQVIGGWSGDCGQWIGPPKASCMLTMKANKTVSVSFRPASANTKTLQLIKKGKGTGTVNSEPAGLSCREDCRTTLASFEKGARVTLTAAAGEGSRFKGWSGACSGKKTTCVLKMGQSKRVGAIFDTYPRN</sequence>
<dbReference type="SUPFAM" id="SSF89372">
    <property type="entry name" value="Fucose-specific lectin"/>
    <property type="match status" value="1"/>
</dbReference>
<evidence type="ECO:0000259" key="1">
    <source>
        <dbReference type="Pfam" id="PF18998"/>
    </source>
</evidence>
<accession>A0A858QB14</accession>
<dbReference type="RefSeq" id="WP_169604244.1">
    <property type="nucleotide sequence ID" value="NZ_CP046565.1"/>
</dbReference>
<dbReference type="AlphaFoldDB" id="A0A858QB14"/>
<organism evidence="2 3">
    <name type="scientific">Methylococcus geothermalis</name>
    <dbReference type="NCBI Taxonomy" id="2681310"/>
    <lineage>
        <taxon>Bacteria</taxon>
        <taxon>Pseudomonadati</taxon>
        <taxon>Pseudomonadota</taxon>
        <taxon>Gammaproteobacteria</taxon>
        <taxon>Methylococcales</taxon>
        <taxon>Methylococcaceae</taxon>
        <taxon>Methylococcus</taxon>
    </lineage>
</organism>
<gene>
    <name evidence="2" type="ORF">GNH96_14095</name>
</gene>
<keyword evidence="3" id="KW-1185">Reference proteome</keyword>
<reference evidence="3" key="1">
    <citation type="submission" date="2019-12" db="EMBL/GenBank/DDBJ databases">
        <authorList>
            <person name="Awala S.I."/>
            <person name="Rhee S.K."/>
        </authorList>
    </citation>
    <scope>NUCLEOTIDE SEQUENCE [LARGE SCALE GENOMIC DNA]</scope>
    <source>
        <strain evidence="3">IM1</strain>
    </source>
</reference>
<feature type="domain" description="Bacterial repeat" evidence="1">
    <location>
        <begin position="463"/>
        <end position="544"/>
    </location>
</feature>
<dbReference type="Proteomes" id="UP000503004">
    <property type="component" value="Chromosome"/>
</dbReference>
<protein>
    <recommendedName>
        <fullName evidence="1">Bacterial repeat domain-containing protein</fullName>
    </recommendedName>
</protein>